<evidence type="ECO:0000313" key="3">
    <source>
        <dbReference type="Proteomes" id="UP000285092"/>
    </source>
</evidence>
<organism evidence="2 3">
    <name type="scientific">Pelagerythrobacter aerophilus</name>
    <dbReference type="NCBI Taxonomy" id="2306995"/>
    <lineage>
        <taxon>Bacteria</taxon>
        <taxon>Pseudomonadati</taxon>
        <taxon>Pseudomonadota</taxon>
        <taxon>Alphaproteobacteria</taxon>
        <taxon>Sphingomonadales</taxon>
        <taxon>Erythrobacteraceae</taxon>
        <taxon>Pelagerythrobacter</taxon>
    </lineage>
</organism>
<proteinExistence type="predicted"/>
<dbReference type="InterPro" id="IPR038740">
    <property type="entry name" value="BioF2-like_GNAT_dom"/>
</dbReference>
<dbReference type="EMBL" id="QXFK01000014">
    <property type="protein sequence ID" value="RIV79748.1"/>
    <property type="molecule type" value="Genomic_DNA"/>
</dbReference>
<gene>
    <name evidence="2" type="ORF">D2V04_04265</name>
</gene>
<protein>
    <submittedName>
        <fullName evidence="2">GNAT family N-acetyltransferase</fullName>
    </submittedName>
</protein>
<keyword evidence="2" id="KW-0808">Transferase</keyword>
<evidence type="ECO:0000313" key="2">
    <source>
        <dbReference type="EMBL" id="RIV79748.1"/>
    </source>
</evidence>
<sequence>MARPRAAVAGFAASAWRAFEDLFTPLEWDHLARSGDEPNPFAESWSLVPALERFAPDASVALAHFRVAGELSGLIPLARSRSYYGYPIPHLAAWSHDNMFVGSPLVRGGCEEVFWRELFGWADAHAGAALFLHLGWMAEDGPLFRALSQVADGQGRPWGVVQREERALLQSELGPQAYLEAAMSGKKRKELRRQHKRLAEEGELRFERRCDEAGLDGWIEDFLALEQAGWKGRNGSALADRLNTRDWFAQTLHGAAAQGRLERLTLALDGKPIAMLANFIAPPGAFSFKTAFDERFARFSPGVLLQLENLDLLEREDVAWCDSCAAADHPMIERIWREKRAIVRVNVAIGGPLRRALFRPMLRAESRGKAKGA</sequence>
<dbReference type="AlphaFoldDB" id="A0A418NK93"/>
<feature type="domain" description="BioF2-like acetyltransferase" evidence="1">
    <location>
        <begin position="186"/>
        <end position="327"/>
    </location>
</feature>
<dbReference type="Pfam" id="PF13480">
    <property type="entry name" value="Acetyltransf_6"/>
    <property type="match status" value="1"/>
</dbReference>
<dbReference type="SUPFAM" id="SSF55729">
    <property type="entry name" value="Acyl-CoA N-acyltransferases (Nat)"/>
    <property type="match status" value="1"/>
</dbReference>
<comment type="caution">
    <text evidence="2">The sequence shown here is derived from an EMBL/GenBank/DDBJ whole genome shotgun (WGS) entry which is preliminary data.</text>
</comment>
<dbReference type="GO" id="GO:0016740">
    <property type="term" value="F:transferase activity"/>
    <property type="evidence" value="ECO:0007669"/>
    <property type="project" value="UniProtKB-KW"/>
</dbReference>
<evidence type="ECO:0000259" key="1">
    <source>
        <dbReference type="Pfam" id="PF13480"/>
    </source>
</evidence>
<keyword evidence="3" id="KW-1185">Reference proteome</keyword>
<dbReference type="OrthoDB" id="213519at2"/>
<accession>A0A418NK93</accession>
<dbReference type="Proteomes" id="UP000285092">
    <property type="component" value="Unassembled WGS sequence"/>
</dbReference>
<dbReference type="InterPro" id="IPR016181">
    <property type="entry name" value="Acyl_CoA_acyltransferase"/>
</dbReference>
<reference evidence="2 3" key="1">
    <citation type="submission" date="2018-08" db="EMBL/GenBank/DDBJ databases">
        <title>Altererythrobacter sp.Ery1 and Ery12, the genome sequencing of novel strains in genus Alterythrobacter.</title>
        <authorList>
            <person name="Cheng H."/>
            <person name="Wu Y.-H."/>
            <person name="Fang C."/>
            <person name="Xu X.-W."/>
        </authorList>
    </citation>
    <scope>NUCLEOTIDE SEQUENCE [LARGE SCALE GENOMIC DNA]</scope>
    <source>
        <strain evidence="2 3">Ery1</strain>
    </source>
</reference>
<name>A0A418NK93_9SPHN</name>